<dbReference type="GO" id="GO:0000981">
    <property type="term" value="F:DNA-binding transcription factor activity, RNA polymerase II-specific"/>
    <property type="evidence" value="ECO:0007669"/>
    <property type="project" value="TreeGrafter"/>
</dbReference>
<dbReference type="AlphaFoldDB" id="A0A6A4RNA9"/>
<dbReference type="PANTHER" id="PTHR11211">
    <property type="entry name" value="IROQUOIS-CLASS HOMEODOMAIN PROTEIN IRX"/>
    <property type="match status" value="1"/>
</dbReference>
<dbReference type="PANTHER" id="PTHR11211:SF3">
    <property type="entry name" value="HOMEOBOX PROTEIN MOHAWK"/>
    <property type="match status" value="1"/>
</dbReference>
<sequence>MARPLKQWLYKHRDNPYPTKTEKILLALGSQMTLVQHSHSGELLILLFFEMPRLAVVSVLLSFHCNVKLVFINMICGCVHQLEKSLVENYYGG</sequence>
<keyword evidence="2" id="KW-0238">DNA-binding</keyword>
<dbReference type="GO" id="GO:0000978">
    <property type="term" value="F:RNA polymerase II cis-regulatory region sequence-specific DNA binding"/>
    <property type="evidence" value="ECO:0007669"/>
    <property type="project" value="TreeGrafter"/>
</dbReference>
<dbReference type="Gene3D" id="1.10.10.60">
    <property type="entry name" value="Homeodomain-like"/>
    <property type="match status" value="1"/>
</dbReference>
<evidence type="ECO:0000313" key="6">
    <source>
        <dbReference type="EMBL" id="KAF0021815.1"/>
    </source>
</evidence>
<dbReference type="Proteomes" id="UP000438429">
    <property type="component" value="Unassembled WGS sequence"/>
</dbReference>
<dbReference type="GO" id="GO:0007517">
    <property type="term" value="P:muscle organ development"/>
    <property type="evidence" value="ECO:0007669"/>
    <property type="project" value="TreeGrafter"/>
</dbReference>
<comment type="caution">
    <text evidence="6">The sequence shown here is derived from an EMBL/GenBank/DDBJ whole genome shotgun (WGS) entry which is preliminary data.</text>
</comment>
<dbReference type="GO" id="GO:0005634">
    <property type="term" value="C:nucleus"/>
    <property type="evidence" value="ECO:0007669"/>
    <property type="project" value="UniProtKB-SubCell"/>
</dbReference>
<accession>A0A6A4RNA9</accession>
<comment type="subcellular location">
    <subcellularLocation>
        <location evidence="1">Nucleus</location>
    </subcellularLocation>
</comment>
<dbReference type="InterPro" id="IPR008422">
    <property type="entry name" value="KN_HD"/>
</dbReference>
<keyword evidence="3" id="KW-0371">Homeobox</keyword>
<evidence type="ECO:0000256" key="4">
    <source>
        <dbReference type="ARBA" id="ARBA00023242"/>
    </source>
</evidence>
<reference evidence="6 7" key="1">
    <citation type="submission" date="2019-06" db="EMBL/GenBank/DDBJ databases">
        <title>Draft genomes of female and male turbot (Scophthalmus maximus).</title>
        <authorList>
            <person name="Xu H."/>
            <person name="Xu X.-W."/>
            <person name="Shao C."/>
            <person name="Chen S."/>
        </authorList>
    </citation>
    <scope>NUCLEOTIDE SEQUENCE [LARGE SCALE GENOMIC DNA]</scope>
    <source>
        <strain evidence="6">Ysfricsl-2016a</strain>
        <tissue evidence="6">Blood</tissue>
    </source>
</reference>
<organism evidence="6 7">
    <name type="scientific">Scophthalmus maximus</name>
    <name type="common">Turbot</name>
    <name type="synonym">Psetta maxima</name>
    <dbReference type="NCBI Taxonomy" id="52904"/>
    <lineage>
        <taxon>Eukaryota</taxon>
        <taxon>Metazoa</taxon>
        <taxon>Chordata</taxon>
        <taxon>Craniata</taxon>
        <taxon>Vertebrata</taxon>
        <taxon>Euteleostomi</taxon>
        <taxon>Actinopterygii</taxon>
        <taxon>Neopterygii</taxon>
        <taxon>Teleostei</taxon>
        <taxon>Neoteleostei</taxon>
        <taxon>Acanthomorphata</taxon>
        <taxon>Carangaria</taxon>
        <taxon>Pleuronectiformes</taxon>
        <taxon>Pleuronectoidei</taxon>
        <taxon>Scophthalmidae</taxon>
        <taxon>Scophthalmus</taxon>
    </lineage>
</organism>
<keyword evidence="4" id="KW-0539">Nucleus</keyword>
<evidence type="ECO:0000256" key="2">
    <source>
        <dbReference type="ARBA" id="ARBA00023125"/>
    </source>
</evidence>
<dbReference type="Pfam" id="PF05920">
    <property type="entry name" value="Homeobox_KN"/>
    <property type="match status" value="1"/>
</dbReference>
<evidence type="ECO:0000256" key="3">
    <source>
        <dbReference type="ARBA" id="ARBA00023155"/>
    </source>
</evidence>
<gene>
    <name evidence="6" type="ORF">F2P81_025932</name>
</gene>
<evidence type="ECO:0000259" key="5">
    <source>
        <dbReference type="Pfam" id="PF05920"/>
    </source>
</evidence>
<proteinExistence type="predicted"/>
<evidence type="ECO:0000313" key="7">
    <source>
        <dbReference type="Proteomes" id="UP000438429"/>
    </source>
</evidence>
<feature type="domain" description="KN homeodomain" evidence="5">
    <location>
        <begin position="8"/>
        <end position="36"/>
    </location>
</feature>
<protein>
    <recommendedName>
        <fullName evidence="5">KN homeodomain domain-containing protein</fullName>
    </recommendedName>
</protein>
<dbReference type="EMBL" id="VEVO01001645">
    <property type="protein sequence ID" value="KAF0021815.1"/>
    <property type="molecule type" value="Genomic_DNA"/>
</dbReference>
<evidence type="ECO:0000256" key="1">
    <source>
        <dbReference type="ARBA" id="ARBA00004123"/>
    </source>
</evidence>
<dbReference type="GO" id="GO:0048468">
    <property type="term" value="P:cell development"/>
    <property type="evidence" value="ECO:0007669"/>
    <property type="project" value="TreeGrafter"/>
</dbReference>
<name>A0A6A4RNA9_SCOMX</name>